<evidence type="ECO:0000256" key="2">
    <source>
        <dbReference type="ARBA" id="ARBA00023054"/>
    </source>
</evidence>
<evidence type="ECO:0000313" key="6">
    <source>
        <dbReference type="Proteomes" id="UP001651158"/>
    </source>
</evidence>
<dbReference type="PANTHER" id="PTHR19423:SF1">
    <property type="entry name" value="SH3 DOMAIN-BINDING PROTEIN 5"/>
    <property type="match status" value="1"/>
</dbReference>
<dbReference type="PANTHER" id="PTHR19423">
    <property type="entry name" value="SH3 DOMAIN-BINDING PROTEIN 5"/>
    <property type="match status" value="1"/>
</dbReference>
<comment type="similarity">
    <text evidence="1">Belongs to the SH3BP5 family.</text>
</comment>
<evidence type="ECO:0000256" key="3">
    <source>
        <dbReference type="SAM" id="Coils"/>
    </source>
</evidence>
<keyword evidence="2 3" id="KW-0175">Coiled coil</keyword>
<evidence type="ECO:0000313" key="5">
    <source>
        <dbReference type="EMBL" id="KAL5103458.1"/>
    </source>
</evidence>
<protein>
    <submittedName>
        <fullName evidence="5">SH3 domain-binding protein 5</fullName>
    </submittedName>
</protein>
<dbReference type="Pfam" id="PF05276">
    <property type="entry name" value="SH3BP5"/>
    <property type="match status" value="1"/>
</dbReference>
<dbReference type="InterPro" id="IPR007940">
    <property type="entry name" value="SH3BP5"/>
</dbReference>
<organism evidence="5 6">
    <name type="scientific">Taenia crassiceps</name>
    <dbReference type="NCBI Taxonomy" id="6207"/>
    <lineage>
        <taxon>Eukaryota</taxon>
        <taxon>Metazoa</taxon>
        <taxon>Spiralia</taxon>
        <taxon>Lophotrochozoa</taxon>
        <taxon>Platyhelminthes</taxon>
        <taxon>Cestoda</taxon>
        <taxon>Eucestoda</taxon>
        <taxon>Cyclophyllidea</taxon>
        <taxon>Taeniidae</taxon>
        <taxon>Taenia</taxon>
    </lineage>
</organism>
<reference evidence="5 6" key="1">
    <citation type="journal article" date="2022" name="Front. Cell. Infect. Microbiol.">
        <title>The Genomes of Two Strains of Taenia crassiceps the Animal Model for the Study of Human Cysticercosis.</title>
        <authorList>
            <person name="Bobes R.J."/>
            <person name="Estrada K."/>
            <person name="Rios-Valencia D.G."/>
            <person name="Calderon-Gallegos A."/>
            <person name="de la Torre P."/>
            <person name="Carrero J.C."/>
            <person name="Sanchez-Flores A."/>
            <person name="Laclette J.P."/>
        </authorList>
    </citation>
    <scope>NUCLEOTIDE SEQUENCE [LARGE SCALE GENOMIC DNA]</scope>
    <source>
        <strain evidence="5">WFUcys</strain>
    </source>
</reference>
<comment type="caution">
    <text evidence="5">The sequence shown here is derived from an EMBL/GenBank/DDBJ whole genome shotgun (WGS) entry which is preliminary data.</text>
</comment>
<feature type="compositionally biased region" description="Polar residues" evidence="4">
    <location>
        <begin position="242"/>
        <end position="253"/>
    </location>
</feature>
<dbReference type="Proteomes" id="UP001651158">
    <property type="component" value="Unassembled WGS sequence"/>
</dbReference>
<keyword evidence="6" id="KW-1185">Reference proteome</keyword>
<evidence type="ECO:0000256" key="4">
    <source>
        <dbReference type="SAM" id="MobiDB-lite"/>
    </source>
</evidence>
<feature type="region of interest" description="Disordered" evidence="4">
    <location>
        <begin position="233"/>
        <end position="269"/>
    </location>
</feature>
<dbReference type="EMBL" id="JAKROA010000017">
    <property type="protein sequence ID" value="KAL5103458.1"/>
    <property type="molecule type" value="Genomic_DNA"/>
</dbReference>
<feature type="coiled-coil region" evidence="3">
    <location>
        <begin position="92"/>
        <end position="175"/>
    </location>
</feature>
<accession>A0ABR4Q1A6</accession>
<gene>
    <name evidence="5" type="ORF">TcWFU_000240</name>
</gene>
<name>A0ABR4Q1A6_9CEST</name>
<sequence length="337" mass="37074">MDPESDVVPVAITEDVQTRLNTLNYASSLINSNEVNLEKPARKKKLLEDLQLNSKAYSAVRTEHDEAVSILTSYNIDVAKFVEGDESKLEVVNSTVQKVNRTKMELNELREKHKEILSQCSIVEEDLRLYRSRMGMAIRKSQPYFDMQDTYNRKMADAKQVIDRLTVEVKSAKSLYAQTMSSLEAISNRIHESRRLGYWFNSPLTSPRTRGVGSEVSNSSGEGLRVAATPALSAAGRGGEEISTSLSLPSSPRHTPPGQADTDTEADSEIGGGAAFFGSSYLATLRKSAVNPLHSDVVSALHSCSLGPRLRTTQSKGEQTDLLALTVRSQHLRSQSL</sequence>
<evidence type="ECO:0000256" key="1">
    <source>
        <dbReference type="ARBA" id="ARBA00007796"/>
    </source>
</evidence>
<proteinExistence type="inferred from homology"/>